<keyword evidence="1" id="KW-1133">Transmembrane helix</keyword>
<keyword evidence="1" id="KW-0812">Transmembrane</keyword>
<organism evidence="2 3">
    <name type="scientific">Skermania pinensis</name>
    <dbReference type="NCBI Taxonomy" id="39122"/>
    <lineage>
        <taxon>Bacteria</taxon>
        <taxon>Bacillati</taxon>
        <taxon>Actinomycetota</taxon>
        <taxon>Actinomycetes</taxon>
        <taxon>Mycobacteriales</taxon>
        <taxon>Gordoniaceae</taxon>
        <taxon>Skermania</taxon>
    </lineage>
</organism>
<sequence>MVTWLFRGVVLAAVNVAARVLVGFASAATPTQGWLFRWAGLAVVVLAALVWGLLDGRRDRPDQALRWVQSGAAAAVIAGVVAWLLDRLPGFYLGDNQLIFELTSGAAWTLLLVVIPAMVGVALGGRFARTPRRTAQPATLSS</sequence>
<keyword evidence="3" id="KW-1185">Reference proteome</keyword>
<feature type="transmembrane region" description="Helical" evidence="1">
    <location>
        <begin position="105"/>
        <end position="123"/>
    </location>
</feature>
<feature type="transmembrane region" description="Helical" evidence="1">
    <location>
        <begin position="34"/>
        <end position="54"/>
    </location>
</feature>
<dbReference type="NCBIfam" id="NF037996">
    <property type="entry name" value="B-4DMT"/>
    <property type="match status" value="1"/>
</dbReference>
<dbReference type="Proteomes" id="UP000887023">
    <property type="component" value="Chromosome"/>
</dbReference>
<accession>A0ABX8SEU6</accession>
<evidence type="ECO:0000313" key="3">
    <source>
        <dbReference type="Proteomes" id="UP000887023"/>
    </source>
</evidence>
<keyword evidence="1" id="KW-0472">Membrane</keyword>
<gene>
    <name evidence="2" type="ORF">KV203_09200</name>
</gene>
<evidence type="ECO:0000313" key="2">
    <source>
        <dbReference type="EMBL" id="QXQ15452.1"/>
    </source>
</evidence>
<dbReference type="EMBL" id="CP079105">
    <property type="protein sequence ID" value="QXQ15452.1"/>
    <property type="molecule type" value="Genomic_DNA"/>
</dbReference>
<reference evidence="2" key="1">
    <citation type="submission" date="2021-07" db="EMBL/GenBank/DDBJ databases">
        <title>Candidatus Kaistella beijingensis sp. nov. isolated from a municipal wastewater treatment plant is involved in sludge foaming.</title>
        <authorList>
            <person name="Song Y."/>
            <person name="Liu S.-J."/>
        </authorList>
    </citation>
    <scope>NUCLEOTIDE SEQUENCE</scope>
    <source>
        <strain evidence="2">DSM 43998</strain>
    </source>
</reference>
<dbReference type="RefSeq" id="WP_157079713.1">
    <property type="nucleotide sequence ID" value="NZ_CBCRUZ010000001.1"/>
</dbReference>
<feature type="transmembrane region" description="Helical" evidence="1">
    <location>
        <begin position="66"/>
        <end position="85"/>
    </location>
</feature>
<dbReference type="InterPro" id="IPR047958">
    <property type="entry name" value="B-4DMT-like"/>
</dbReference>
<name>A0ABX8SEU6_9ACTN</name>
<proteinExistence type="predicted"/>
<protein>
    <submittedName>
        <fullName evidence="2">B-4DMT family transporter</fullName>
    </submittedName>
</protein>
<evidence type="ECO:0000256" key="1">
    <source>
        <dbReference type="SAM" id="Phobius"/>
    </source>
</evidence>